<evidence type="ECO:0000313" key="5">
    <source>
        <dbReference type="Proteomes" id="UP000237839"/>
    </source>
</evidence>
<sequence length="483" mass="51681">MRVKRWTAMAAGVAILGGCSLAPVYQTPAVSIATDSWKDQPWQSAQPADDLPHGQWWQIYGDPTLDALEAKIDQDNPTLAAALARYDQATAYIRQSQAAQLPTLDSGASLTHNRQSDHRPLRGSNQPDVYSANTIGVGLNYELDVWGRVRNLVESAKAGAQASAADLESVRLSLHAQLADNYVRLRGVDAQAKLLNDTVSAYTRALSLTQNRHAGGVASGLDVARAETQLSSVRAQAADIASQRALFEHAIASLTGQPAMNFSLPMLSGTMAIPHTPVGMPSTLLQRRPDIAAAERRTAAANANIGVARAAYYPSISLGALFGVQNTGQAGLLSAPNNYWTLGPSVVFNLFDGGLRDAKVTEARAALDQTGAEYRATVLAAFQQVEDDLSRLKYDHEGELDQNAAVQSAEKTLTLAFNRYREGAVNYLEVVTAQAAALAAERSALDLHTQQLRTSVDLIRALGGGWSQEPDQNQATAKTAMQP</sequence>
<keyword evidence="2" id="KW-0472">Membrane</keyword>
<feature type="region of interest" description="Disordered" evidence="3">
    <location>
        <begin position="103"/>
        <end position="126"/>
    </location>
</feature>
<evidence type="ECO:0000256" key="2">
    <source>
        <dbReference type="RuleBase" id="RU362097"/>
    </source>
</evidence>
<dbReference type="Pfam" id="PF02321">
    <property type="entry name" value="OEP"/>
    <property type="match status" value="2"/>
</dbReference>
<gene>
    <name evidence="4" type="ORF">S2091_1656</name>
</gene>
<keyword evidence="2" id="KW-0732">Signal</keyword>
<dbReference type="Proteomes" id="UP000237839">
    <property type="component" value="Unassembled WGS sequence"/>
</dbReference>
<keyword evidence="2" id="KW-1134">Transmembrane beta strand</keyword>
<dbReference type="Gene3D" id="1.20.1600.10">
    <property type="entry name" value="Outer membrane efflux proteins (OEP)"/>
    <property type="match status" value="1"/>
</dbReference>
<dbReference type="PROSITE" id="PS51257">
    <property type="entry name" value="PROKAR_LIPOPROTEIN"/>
    <property type="match status" value="1"/>
</dbReference>
<dbReference type="GO" id="GO:0005886">
    <property type="term" value="C:plasma membrane"/>
    <property type="evidence" value="ECO:0007669"/>
    <property type="project" value="UniProtKB-SubCell"/>
</dbReference>
<comment type="similarity">
    <text evidence="1 2">Belongs to the outer membrane factor (OMF) (TC 1.B.17) family.</text>
</comment>
<evidence type="ECO:0000256" key="1">
    <source>
        <dbReference type="ARBA" id="ARBA00007613"/>
    </source>
</evidence>
<proteinExistence type="inferred from homology"/>
<reference evidence="4 5" key="1">
    <citation type="submission" date="2018-02" db="EMBL/GenBank/DDBJ databases">
        <title>Solimicrobium silvestre gen. nov., sp. nov., isolated from alpine forest soil.</title>
        <authorList>
            <person name="Margesin R."/>
            <person name="Albuquerque L."/>
            <person name="Zhang D.-C."/>
            <person name="Froufe H.J.C."/>
            <person name="Severino R."/>
            <person name="Roxo I."/>
            <person name="Egas C."/>
            <person name="Da Costa M.S."/>
        </authorList>
    </citation>
    <scope>NUCLEOTIDE SEQUENCE [LARGE SCALE GENOMIC DNA]</scope>
    <source>
        <strain evidence="4 5">S20-91</strain>
    </source>
</reference>
<dbReference type="EMBL" id="PUGF01000006">
    <property type="protein sequence ID" value="PRC93655.1"/>
    <property type="molecule type" value="Genomic_DNA"/>
</dbReference>
<keyword evidence="2 4" id="KW-0449">Lipoprotein</keyword>
<evidence type="ECO:0000313" key="4">
    <source>
        <dbReference type="EMBL" id="PRC93655.1"/>
    </source>
</evidence>
<dbReference type="AlphaFoldDB" id="A0A2S9H0Y8"/>
<organism evidence="4 5">
    <name type="scientific">Solimicrobium silvestre</name>
    <dbReference type="NCBI Taxonomy" id="2099400"/>
    <lineage>
        <taxon>Bacteria</taxon>
        <taxon>Pseudomonadati</taxon>
        <taxon>Pseudomonadota</taxon>
        <taxon>Betaproteobacteria</taxon>
        <taxon>Burkholderiales</taxon>
        <taxon>Oxalobacteraceae</taxon>
        <taxon>Solimicrobium</taxon>
    </lineage>
</organism>
<dbReference type="Gene3D" id="2.20.200.10">
    <property type="entry name" value="Outer membrane efflux proteins (OEP)"/>
    <property type="match status" value="1"/>
</dbReference>
<feature type="signal peptide" evidence="2">
    <location>
        <begin position="1"/>
        <end position="22"/>
    </location>
</feature>
<evidence type="ECO:0000256" key="3">
    <source>
        <dbReference type="SAM" id="MobiDB-lite"/>
    </source>
</evidence>
<comment type="caution">
    <text evidence="4">The sequence shown here is derived from an EMBL/GenBank/DDBJ whole genome shotgun (WGS) entry which is preliminary data.</text>
</comment>
<protein>
    <submittedName>
        <fullName evidence="4">Efflux transporter, outer membrane factor (OMF) lipoprotein, NodT family</fullName>
    </submittedName>
</protein>
<dbReference type="NCBIfam" id="TIGR01845">
    <property type="entry name" value="outer_NodT"/>
    <property type="match status" value="1"/>
</dbReference>
<keyword evidence="2" id="KW-0564">Palmitate</keyword>
<dbReference type="PANTHER" id="PTHR30203:SF33">
    <property type="entry name" value="BLR4455 PROTEIN"/>
    <property type="match status" value="1"/>
</dbReference>
<comment type="subcellular location">
    <subcellularLocation>
        <location evidence="2">Cell membrane</location>
        <topology evidence="2">Lipid-anchor</topology>
    </subcellularLocation>
</comment>
<dbReference type="SUPFAM" id="SSF56954">
    <property type="entry name" value="Outer membrane efflux proteins (OEP)"/>
    <property type="match status" value="1"/>
</dbReference>
<dbReference type="InterPro" id="IPR003423">
    <property type="entry name" value="OMP_efflux"/>
</dbReference>
<keyword evidence="5" id="KW-1185">Reference proteome</keyword>
<keyword evidence="2" id="KW-0812">Transmembrane</keyword>
<accession>A0A2S9H0Y8</accession>
<dbReference type="InterPro" id="IPR010131">
    <property type="entry name" value="MdtP/NodT-like"/>
</dbReference>
<dbReference type="RefSeq" id="WP_105531317.1">
    <property type="nucleotide sequence ID" value="NZ_PUGF01000006.1"/>
</dbReference>
<dbReference type="GO" id="GO:0015562">
    <property type="term" value="F:efflux transmembrane transporter activity"/>
    <property type="evidence" value="ECO:0007669"/>
    <property type="project" value="InterPro"/>
</dbReference>
<feature type="chain" id="PRO_5015371696" evidence="2">
    <location>
        <begin position="23"/>
        <end position="483"/>
    </location>
</feature>
<name>A0A2S9H0Y8_9BURK</name>
<dbReference type="PANTHER" id="PTHR30203">
    <property type="entry name" value="OUTER MEMBRANE CATION EFFLUX PROTEIN"/>
    <property type="match status" value="1"/>
</dbReference>
<dbReference type="OrthoDB" id="9770517at2"/>